<name>B3SE76_TRIAD</name>
<dbReference type="HOGENOM" id="CLU_001324_4_1_1"/>
<dbReference type="eggNOG" id="KOG0987">
    <property type="taxonomic scope" value="Eukaryota"/>
</dbReference>
<evidence type="ECO:0008006" key="3">
    <source>
        <dbReference type="Google" id="ProtNLM"/>
    </source>
</evidence>
<dbReference type="Gene3D" id="3.40.50.300">
    <property type="entry name" value="P-loop containing nucleotide triphosphate hydrolases"/>
    <property type="match status" value="1"/>
</dbReference>
<keyword evidence="2" id="KW-1185">Reference proteome</keyword>
<dbReference type="EMBL" id="DS985374">
    <property type="protein sequence ID" value="EDV18969.1"/>
    <property type="molecule type" value="Genomic_DNA"/>
</dbReference>
<reference evidence="1 2" key="1">
    <citation type="journal article" date="2008" name="Nature">
        <title>The Trichoplax genome and the nature of placozoans.</title>
        <authorList>
            <person name="Srivastava M."/>
            <person name="Begovic E."/>
            <person name="Chapman J."/>
            <person name="Putnam N.H."/>
            <person name="Hellsten U."/>
            <person name="Kawashima T."/>
            <person name="Kuo A."/>
            <person name="Mitros T."/>
            <person name="Salamov A."/>
            <person name="Carpenter M.L."/>
            <person name="Signorovitch A.Y."/>
            <person name="Moreno M.A."/>
            <person name="Kamm K."/>
            <person name="Grimwood J."/>
            <person name="Schmutz J."/>
            <person name="Shapiro H."/>
            <person name="Grigoriev I.V."/>
            <person name="Buss L.W."/>
            <person name="Schierwater B."/>
            <person name="Dellaporta S.L."/>
            <person name="Rokhsar D.S."/>
        </authorList>
    </citation>
    <scope>NUCLEOTIDE SEQUENCE [LARGE SCALE GENOMIC DNA]</scope>
    <source>
        <strain evidence="1 2">Grell-BS-1999</strain>
    </source>
</reference>
<dbReference type="STRING" id="10228.B3SE76"/>
<organism evidence="1 2">
    <name type="scientific">Trichoplax adhaerens</name>
    <name type="common">Trichoplax reptans</name>
    <dbReference type="NCBI Taxonomy" id="10228"/>
    <lineage>
        <taxon>Eukaryota</taxon>
        <taxon>Metazoa</taxon>
        <taxon>Placozoa</taxon>
        <taxon>Uniplacotomia</taxon>
        <taxon>Trichoplacea</taxon>
        <taxon>Trichoplacidae</taxon>
        <taxon>Trichoplax</taxon>
    </lineage>
</organism>
<accession>B3SE76</accession>
<dbReference type="CDD" id="cd18809">
    <property type="entry name" value="SF1_C_RecD"/>
    <property type="match status" value="1"/>
</dbReference>
<sequence>MLTSIAERLLVAHILGGEHAGSIILIPRINVSPSDTDLPFQLISRQFPIRPAFAMSINKSQGQTFNRCGVLLPTSVFTHGQLYVAISRVGNPRDLKVFIDRTEINSLLHNRVNSNLPGYNNGICRVTRNVVYREALH</sequence>
<gene>
    <name evidence="1" type="ORF">TRIADDRAFT_34377</name>
</gene>
<evidence type="ECO:0000313" key="1">
    <source>
        <dbReference type="EMBL" id="EDV18969.1"/>
    </source>
</evidence>
<dbReference type="KEGG" id="tad:TRIADDRAFT_34377"/>
<dbReference type="OMA" id="KHVLNCK"/>
<dbReference type="AlphaFoldDB" id="B3SE76"/>
<dbReference type="SUPFAM" id="SSF52540">
    <property type="entry name" value="P-loop containing nucleoside triphosphate hydrolases"/>
    <property type="match status" value="1"/>
</dbReference>
<dbReference type="Proteomes" id="UP000009022">
    <property type="component" value="Unassembled WGS sequence"/>
</dbReference>
<dbReference type="PANTHER" id="PTHR23274:SF48">
    <property type="entry name" value="ATP-DEPENDENT DNA HELICASE"/>
    <property type="match status" value="1"/>
</dbReference>
<dbReference type="PANTHER" id="PTHR23274">
    <property type="entry name" value="DNA HELICASE-RELATED"/>
    <property type="match status" value="1"/>
</dbReference>
<dbReference type="GeneID" id="6759759"/>
<dbReference type="RefSeq" id="XP_002118545.1">
    <property type="nucleotide sequence ID" value="XM_002118509.1"/>
</dbReference>
<dbReference type="InterPro" id="IPR027417">
    <property type="entry name" value="P-loop_NTPase"/>
</dbReference>
<proteinExistence type="predicted"/>
<evidence type="ECO:0000313" key="2">
    <source>
        <dbReference type="Proteomes" id="UP000009022"/>
    </source>
</evidence>
<protein>
    <recommendedName>
        <fullName evidence="3">ATP-dependent DNA helicase</fullName>
    </recommendedName>
</protein>
<dbReference type="InParanoid" id="B3SE76"/>
<dbReference type="PhylomeDB" id="B3SE76"/>
<dbReference type="OrthoDB" id="272985at2759"/>
<dbReference type="CTD" id="6759759"/>